<proteinExistence type="predicted"/>
<dbReference type="PANTHER" id="PTHR30055">
    <property type="entry name" value="HTH-TYPE TRANSCRIPTIONAL REGULATOR RUTR"/>
    <property type="match status" value="1"/>
</dbReference>
<keyword evidence="2 4" id="KW-0238">DNA-binding</keyword>
<feature type="DNA-binding region" description="H-T-H motif" evidence="4">
    <location>
        <begin position="35"/>
        <end position="54"/>
    </location>
</feature>
<reference evidence="7" key="1">
    <citation type="journal article" date="2008" name="PLoS ONE">
        <title>Survival in nuclear waste, extreme resistance, and potential applications gleaned from the genome sequence of Kineococcus radiotolerans SRS30216.</title>
        <authorList>
            <person name="Bagwell C.E."/>
            <person name="Bhat S."/>
            <person name="Hawkins G.M."/>
            <person name="Smith B.W."/>
            <person name="Biswas T."/>
            <person name="Hoover T.R."/>
            <person name="Saunders E."/>
            <person name="Han C.S."/>
            <person name="Tsodikov O.V."/>
            <person name="Shimkets L.J."/>
        </authorList>
    </citation>
    <scope>NUCLEOTIDE SEQUENCE [LARGE SCALE GENOMIC DNA]</scope>
    <source>
        <strain evidence="7">ATCC BAA-149 / DSM 14245 / SRS30216</strain>
    </source>
</reference>
<dbReference type="Proteomes" id="UP000001116">
    <property type="component" value="Chromosome"/>
</dbReference>
<dbReference type="GO" id="GO:0003700">
    <property type="term" value="F:DNA-binding transcription factor activity"/>
    <property type="evidence" value="ECO:0007669"/>
    <property type="project" value="TreeGrafter"/>
</dbReference>
<dbReference type="InterPro" id="IPR009057">
    <property type="entry name" value="Homeodomain-like_sf"/>
</dbReference>
<dbReference type="Pfam" id="PF00440">
    <property type="entry name" value="TetR_N"/>
    <property type="match status" value="1"/>
</dbReference>
<accession>A6WA47</accession>
<dbReference type="Pfam" id="PF21597">
    <property type="entry name" value="TetR_C_43"/>
    <property type="match status" value="1"/>
</dbReference>
<dbReference type="InterPro" id="IPR049445">
    <property type="entry name" value="TetR_SbtR-like_C"/>
</dbReference>
<name>A6WA47_KINRD</name>
<organism evidence="6 7">
    <name type="scientific">Kineococcus radiotolerans (strain ATCC BAA-149 / DSM 14245 / SRS30216)</name>
    <dbReference type="NCBI Taxonomy" id="266940"/>
    <lineage>
        <taxon>Bacteria</taxon>
        <taxon>Bacillati</taxon>
        <taxon>Actinomycetota</taxon>
        <taxon>Actinomycetes</taxon>
        <taxon>Kineosporiales</taxon>
        <taxon>Kineosporiaceae</taxon>
        <taxon>Kineococcus</taxon>
    </lineage>
</organism>
<evidence type="ECO:0000313" key="7">
    <source>
        <dbReference type="Proteomes" id="UP000001116"/>
    </source>
</evidence>
<keyword evidence="1" id="KW-0805">Transcription regulation</keyword>
<dbReference type="eggNOG" id="COG1309">
    <property type="taxonomic scope" value="Bacteria"/>
</dbReference>
<dbReference type="PRINTS" id="PR00455">
    <property type="entry name" value="HTHTETR"/>
</dbReference>
<dbReference type="InterPro" id="IPR036271">
    <property type="entry name" value="Tet_transcr_reg_TetR-rel_C_sf"/>
</dbReference>
<dbReference type="HOGENOM" id="CLU_069356_17_1_11"/>
<dbReference type="RefSeq" id="WP_011981175.1">
    <property type="nucleotide sequence ID" value="NC_009664.2"/>
</dbReference>
<evidence type="ECO:0000313" key="6">
    <source>
        <dbReference type="EMBL" id="ABS03686.1"/>
    </source>
</evidence>
<keyword evidence="3" id="KW-0804">Transcription</keyword>
<evidence type="ECO:0000256" key="3">
    <source>
        <dbReference type="ARBA" id="ARBA00023163"/>
    </source>
</evidence>
<dbReference type="EMBL" id="CP000750">
    <property type="protein sequence ID" value="ABS03686.1"/>
    <property type="molecule type" value="Genomic_DNA"/>
</dbReference>
<dbReference type="Gene3D" id="1.10.357.10">
    <property type="entry name" value="Tetracycline Repressor, domain 2"/>
    <property type="match status" value="1"/>
</dbReference>
<dbReference type="STRING" id="266940.Krad_2205"/>
<dbReference type="InterPro" id="IPR001647">
    <property type="entry name" value="HTH_TetR"/>
</dbReference>
<dbReference type="GO" id="GO:0000976">
    <property type="term" value="F:transcription cis-regulatory region binding"/>
    <property type="evidence" value="ECO:0007669"/>
    <property type="project" value="TreeGrafter"/>
</dbReference>
<dbReference type="PROSITE" id="PS50977">
    <property type="entry name" value="HTH_TETR_2"/>
    <property type="match status" value="1"/>
</dbReference>
<protein>
    <submittedName>
        <fullName evidence="6">Transcriptional regulator, TetR family</fullName>
    </submittedName>
</protein>
<dbReference type="InterPro" id="IPR050109">
    <property type="entry name" value="HTH-type_TetR-like_transc_reg"/>
</dbReference>
<evidence type="ECO:0000256" key="1">
    <source>
        <dbReference type="ARBA" id="ARBA00023015"/>
    </source>
</evidence>
<sequence length="196" mass="20915">MTPTTGVRQAGRQRSREALLSAAAAAFVEAGVQAPVRTIAERAGVGVGTVYRHFPTRADLVSAVYRHQVTECTALAEALREQPIPAFEALQRWMAAYVDFLITKHGLSEALRSEDPSLANLHALILDELVPACACLLAASQETGEVDPQIEALTLLRAVGNLSIPGPGYGQDEARQMVTRLLTGCRTHSADSPSQG</sequence>
<evidence type="ECO:0000256" key="4">
    <source>
        <dbReference type="PROSITE-ProRule" id="PRU00335"/>
    </source>
</evidence>
<dbReference type="SUPFAM" id="SSF46689">
    <property type="entry name" value="Homeodomain-like"/>
    <property type="match status" value="1"/>
</dbReference>
<dbReference type="OrthoDB" id="3617113at2"/>
<evidence type="ECO:0000259" key="5">
    <source>
        <dbReference type="PROSITE" id="PS50977"/>
    </source>
</evidence>
<gene>
    <name evidence="6" type="ordered locus">Krad_2205</name>
</gene>
<dbReference type="SUPFAM" id="SSF48498">
    <property type="entry name" value="Tetracyclin repressor-like, C-terminal domain"/>
    <property type="match status" value="1"/>
</dbReference>
<dbReference type="KEGG" id="kra:Krad_2205"/>
<feature type="domain" description="HTH tetR-type" evidence="5">
    <location>
        <begin position="13"/>
        <end position="72"/>
    </location>
</feature>
<keyword evidence="7" id="KW-1185">Reference proteome</keyword>
<evidence type="ECO:0000256" key="2">
    <source>
        <dbReference type="ARBA" id="ARBA00023125"/>
    </source>
</evidence>
<dbReference type="PANTHER" id="PTHR30055:SF234">
    <property type="entry name" value="HTH-TYPE TRANSCRIPTIONAL REGULATOR BETI"/>
    <property type="match status" value="1"/>
</dbReference>
<dbReference type="AlphaFoldDB" id="A6WA47"/>